<dbReference type="EMBL" id="MJEQ01003316">
    <property type="protein sequence ID" value="OIT23227.1"/>
    <property type="molecule type" value="Genomic_DNA"/>
</dbReference>
<dbReference type="GO" id="GO:0004523">
    <property type="term" value="F:RNA-DNA hybrid ribonuclease activity"/>
    <property type="evidence" value="ECO:0007669"/>
    <property type="project" value="InterPro"/>
</dbReference>
<organism evidence="2 3">
    <name type="scientific">Nicotiana attenuata</name>
    <name type="common">Coyote tobacco</name>
    <dbReference type="NCBI Taxonomy" id="49451"/>
    <lineage>
        <taxon>Eukaryota</taxon>
        <taxon>Viridiplantae</taxon>
        <taxon>Streptophyta</taxon>
        <taxon>Embryophyta</taxon>
        <taxon>Tracheophyta</taxon>
        <taxon>Spermatophyta</taxon>
        <taxon>Magnoliopsida</taxon>
        <taxon>eudicotyledons</taxon>
        <taxon>Gunneridae</taxon>
        <taxon>Pentapetalae</taxon>
        <taxon>asterids</taxon>
        <taxon>lamiids</taxon>
        <taxon>Solanales</taxon>
        <taxon>Solanaceae</taxon>
        <taxon>Nicotianoideae</taxon>
        <taxon>Nicotianeae</taxon>
        <taxon>Nicotiana</taxon>
    </lineage>
</organism>
<dbReference type="PANTHER" id="PTHR47723:SF19">
    <property type="entry name" value="POLYNUCLEOTIDYL TRANSFERASE, RIBONUCLEASE H-LIKE SUPERFAMILY PROTEIN"/>
    <property type="match status" value="1"/>
</dbReference>
<accession>A0A1J6KK98</accession>
<dbReference type="Pfam" id="PF13456">
    <property type="entry name" value="RVT_3"/>
    <property type="match status" value="1"/>
</dbReference>
<dbReference type="InterPro" id="IPR036397">
    <property type="entry name" value="RNaseH_sf"/>
</dbReference>
<dbReference type="Proteomes" id="UP000187609">
    <property type="component" value="Unassembled WGS sequence"/>
</dbReference>
<reference evidence="2" key="1">
    <citation type="submission" date="2016-11" db="EMBL/GenBank/DDBJ databases">
        <title>The genome of Nicotiana attenuata.</title>
        <authorList>
            <person name="Xu S."/>
            <person name="Brockmoeller T."/>
            <person name="Gaquerel E."/>
            <person name="Navarro A."/>
            <person name="Kuhl H."/>
            <person name="Gase K."/>
            <person name="Ling Z."/>
            <person name="Zhou W."/>
            <person name="Kreitzer C."/>
            <person name="Stanke M."/>
            <person name="Tang H."/>
            <person name="Lyons E."/>
            <person name="Pandey P."/>
            <person name="Pandey S.P."/>
            <person name="Timmermann B."/>
            <person name="Baldwin I.T."/>
        </authorList>
    </citation>
    <scope>NUCLEOTIDE SEQUENCE [LARGE SCALE GENOMIC DNA]</scope>
    <source>
        <strain evidence="2">UT</strain>
    </source>
</reference>
<comment type="caution">
    <text evidence="2">The sequence shown here is derived from an EMBL/GenBank/DDBJ whole genome shotgun (WGS) entry which is preliminary data.</text>
</comment>
<evidence type="ECO:0000259" key="1">
    <source>
        <dbReference type="Pfam" id="PF13456"/>
    </source>
</evidence>
<feature type="non-terminal residue" evidence="2">
    <location>
        <position position="208"/>
    </location>
</feature>
<dbReference type="PANTHER" id="PTHR47723">
    <property type="entry name" value="OS05G0353850 PROTEIN"/>
    <property type="match status" value="1"/>
</dbReference>
<dbReference type="CDD" id="cd06222">
    <property type="entry name" value="RNase_H_like"/>
    <property type="match status" value="1"/>
</dbReference>
<dbReference type="STRING" id="49451.A0A1J6KK98"/>
<gene>
    <name evidence="2" type="ORF">A4A49_64688</name>
</gene>
<keyword evidence="3" id="KW-1185">Reference proteome</keyword>
<evidence type="ECO:0000313" key="3">
    <source>
        <dbReference type="Proteomes" id="UP000187609"/>
    </source>
</evidence>
<dbReference type="GO" id="GO:0003676">
    <property type="term" value="F:nucleic acid binding"/>
    <property type="evidence" value="ECO:0007669"/>
    <property type="project" value="InterPro"/>
</dbReference>
<sequence>LEYHFFTSKPTTSSIHIKVKVKWHPPPRKWYKFNFDGAFNNDYMHGGISGITRNNKGKWMLGYYEKCQIISPIHAELLALWQALQTIIKEKITPCELETDATEVIRFLEENYPTYIDIIYECRCLIGRVMEQGEIIMKHNFREGNMVAHKMAKEALKYPTYNITLYFAKPHDFAMDVYCKDQEGCNYVRSCSMYACNTLASLGNYNAI</sequence>
<dbReference type="Gramene" id="OIT23227">
    <property type="protein sequence ID" value="OIT23227"/>
    <property type="gene ID" value="A4A49_64688"/>
</dbReference>
<protein>
    <recommendedName>
        <fullName evidence="1">RNase H type-1 domain-containing protein</fullName>
    </recommendedName>
</protein>
<dbReference type="InterPro" id="IPR002156">
    <property type="entry name" value="RNaseH_domain"/>
</dbReference>
<feature type="non-terminal residue" evidence="2">
    <location>
        <position position="1"/>
    </location>
</feature>
<dbReference type="Gene3D" id="3.30.420.10">
    <property type="entry name" value="Ribonuclease H-like superfamily/Ribonuclease H"/>
    <property type="match status" value="1"/>
</dbReference>
<dbReference type="AlphaFoldDB" id="A0A1J6KK98"/>
<feature type="domain" description="RNase H type-1" evidence="1">
    <location>
        <begin position="34"/>
        <end position="155"/>
    </location>
</feature>
<dbReference type="SMR" id="A0A1J6KK98"/>
<dbReference type="InterPro" id="IPR012337">
    <property type="entry name" value="RNaseH-like_sf"/>
</dbReference>
<dbReference type="InterPro" id="IPR044730">
    <property type="entry name" value="RNase_H-like_dom_plant"/>
</dbReference>
<dbReference type="OMA" id="WMLGYYE"/>
<dbReference type="SUPFAM" id="SSF53098">
    <property type="entry name" value="Ribonuclease H-like"/>
    <property type="match status" value="1"/>
</dbReference>
<name>A0A1J6KK98_NICAT</name>
<dbReference type="InterPro" id="IPR053151">
    <property type="entry name" value="RNase_H-like"/>
</dbReference>
<evidence type="ECO:0000313" key="2">
    <source>
        <dbReference type="EMBL" id="OIT23227.1"/>
    </source>
</evidence>
<proteinExistence type="predicted"/>